<dbReference type="RefSeq" id="WP_252421775.1">
    <property type="nucleotide sequence ID" value="NZ_JAMWMR010000002.1"/>
</dbReference>
<evidence type="ECO:0000313" key="3">
    <source>
        <dbReference type="EMBL" id="MCN9239619.1"/>
    </source>
</evidence>
<reference evidence="3 4" key="1">
    <citation type="submission" date="2022-05" db="EMBL/GenBank/DDBJ databases">
        <title>Streptomyces sp. nov. RY43-2 isolated from soil of a peat swamp forest.</title>
        <authorList>
            <person name="Kanchanasin P."/>
            <person name="Tanasupawat S."/>
            <person name="Phongsopitanun W."/>
        </authorList>
    </citation>
    <scope>NUCLEOTIDE SEQUENCE [LARGE SCALE GENOMIC DNA]</scope>
    <source>
        <strain evidence="3 4">RY43-2</strain>
    </source>
</reference>
<proteinExistence type="predicted"/>
<feature type="region of interest" description="Disordered" evidence="1">
    <location>
        <begin position="1"/>
        <end position="24"/>
    </location>
</feature>
<accession>A0ABT0Z775</accession>
<gene>
    <name evidence="3" type="ORF">NGF19_02285</name>
</gene>
<dbReference type="InterPro" id="IPR007278">
    <property type="entry name" value="DUF397"/>
</dbReference>
<evidence type="ECO:0000259" key="2">
    <source>
        <dbReference type="Pfam" id="PF04149"/>
    </source>
</evidence>
<sequence>MNTRQSTGLQRHLSWRKSRYSGSGGGNCVEIAEAAGEVAVRDSKNVKGGVVRLGPEAWAHFLPYAADRCPVR</sequence>
<comment type="caution">
    <text evidence="3">The sequence shown here is derived from an EMBL/GenBank/DDBJ whole genome shotgun (WGS) entry which is preliminary data.</text>
</comment>
<evidence type="ECO:0000313" key="4">
    <source>
        <dbReference type="Proteomes" id="UP001523219"/>
    </source>
</evidence>
<protein>
    <submittedName>
        <fullName evidence="3">DUF397 domain-containing protein</fullName>
    </submittedName>
</protein>
<keyword evidence="4" id="KW-1185">Reference proteome</keyword>
<evidence type="ECO:0000256" key="1">
    <source>
        <dbReference type="SAM" id="MobiDB-lite"/>
    </source>
</evidence>
<dbReference type="Proteomes" id="UP001523219">
    <property type="component" value="Unassembled WGS sequence"/>
</dbReference>
<dbReference type="EMBL" id="JAMWMR010000002">
    <property type="protein sequence ID" value="MCN9239619.1"/>
    <property type="molecule type" value="Genomic_DNA"/>
</dbReference>
<feature type="domain" description="DUF397" evidence="2">
    <location>
        <begin position="14"/>
        <end position="62"/>
    </location>
</feature>
<name>A0ABT0Z775_9ACTN</name>
<dbReference type="Pfam" id="PF04149">
    <property type="entry name" value="DUF397"/>
    <property type="match status" value="1"/>
</dbReference>
<organism evidence="3 4">
    <name type="scientific">Streptomyces macrolidinus</name>
    <dbReference type="NCBI Taxonomy" id="2952607"/>
    <lineage>
        <taxon>Bacteria</taxon>
        <taxon>Bacillati</taxon>
        <taxon>Actinomycetota</taxon>
        <taxon>Actinomycetes</taxon>
        <taxon>Kitasatosporales</taxon>
        <taxon>Streptomycetaceae</taxon>
        <taxon>Streptomyces</taxon>
    </lineage>
</organism>